<protein>
    <submittedName>
        <fullName evidence="1">Uncharacterized protein</fullName>
    </submittedName>
</protein>
<gene>
    <name evidence="1" type="primary">Nfu_g_1_015573</name>
</gene>
<organism evidence="1">
    <name type="scientific">Nothobranchius kadleci</name>
    <name type="common">African annual killifish</name>
    <dbReference type="NCBI Taxonomy" id="1051664"/>
    <lineage>
        <taxon>Eukaryota</taxon>
        <taxon>Metazoa</taxon>
        <taxon>Chordata</taxon>
        <taxon>Craniata</taxon>
        <taxon>Vertebrata</taxon>
        <taxon>Euteleostomi</taxon>
        <taxon>Actinopterygii</taxon>
        <taxon>Neopterygii</taxon>
        <taxon>Teleostei</taxon>
        <taxon>Neoteleostei</taxon>
        <taxon>Acanthomorphata</taxon>
        <taxon>Ovalentaria</taxon>
        <taxon>Atherinomorphae</taxon>
        <taxon>Cyprinodontiformes</taxon>
        <taxon>Nothobranchiidae</taxon>
        <taxon>Nothobranchius</taxon>
    </lineage>
</organism>
<sequence>MLALGVLCSNTPDLMVESGVLEQKHAGWRSQDQGEAPLSHRSLHEKLVTVYSPMIRLGGSELFLTTIDAEHRTLNYNSFLFQGLEQKRNVLIISRWNVSAYRTENEVSYPVKVKPGKGEGSINNV</sequence>
<accession>A0A1A8CVE0</accession>
<dbReference type="EMBL" id="HADZ01018725">
    <property type="protein sequence ID" value="SBP82666.1"/>
    <property type="molecule type" value="Transcribed_RNA"/>
</dbReference>
<proteinExistence type="predicted"/>
<dbReference type="AlphaFoldDB" id="A0A1A8CVE0"/>
<reference evidence="1" key="1">
    <citation type="submission" date="2016-05" db="EMBL/GenBank/DDBJ databases">
        <authorList>
            <person name="Lavstsen T."/>
            <person name="Jespersen J.S."/>
        </authorList>
    </citation>
    <scope>NUCLEOTIDE SEQUENCE</scope>
    <source>
        <tissue evidence="1">Brain</tissue>
    </source>
</reference>
<evidence type="ECO:0000313" key="1">
    <source>
        <dbReference type="EMBL" id="SBP82666.1"/>
    </source>
</evidence>
<reference evidence="1" key="2">
    <citation type="submission" date="2016-06" db="EMBL/GenBank/DDBJ databases">
        <title>The genome of a short-lived fish provides insights into sex chromosome evolution and the genetic control of aging.</title>
        <authorList>
            <person name="Reichwald K."/>
            <person name="Felder M."/>
            <person name="Petzold A."/>
            <person name="Koch P."/>
            <person name="Groth M."/>
            <person name="Platzer M."/>
        </authorList>
    </citation>
    <scope>NUCLEOTIDE SEQUENCE</scope>
    <source>
        <tissue evidence="1">Brain</tissue>
    </source>
</reference>
<name>A0A1A8CVE0_NOTKA</name>